<dbReference type="InterPro" id="IPR008146">
    <property type="entry name" value="Gln_synth_cat_dom"/>
</dbReference>
<reference evidence="3 4" key="1">
    <citation type="submission" date="2020-04" db="EMBL/GenBank/DDBJ databases">
        <authorList>
            <person name="Hitch T.C.A."/>
            <person name="Wylensek D."/>
            <person name="Clavel T."/>
        </authorList>
    </citation>
    <scope>NUCLEOTIDE SEQUENCE [LARGE SCALE GENOMIC DNA]</scope>
    <source>
        <strain evidence="3 4">BL-383-APC-3D</strain>
    </source>
</reference>
<dbReference type="GO" id="GO:0004356">
    <property type="term" value="F:glutamine synthetase activity"/>
    <property type="evidence" value="ECO:0007669"/>
    <property type="project" value="InterPro"/>
</dbReference>
<dbReference type="Proteomes" id="UP000544551">
    <property type="component" value="Unassembled WGS sequence"/>
</dbReference>
<gene>
    <name evidence="3" type="ORF">HF853_01625</name>
</gene>
<name>A0AB36CI53_9CORY</name>
<evidence type="ECO:0000259" key="2">
    <source>
        <dbReference type="Pfam" id="PF00120"/>
    </source>
</evidence>
<dbReference type="AlphaFoldDB" id="A0AB36CI53"/>
<dbReference type="InterPro" id="IPR014746">
    <property type="entry name" value="Gln_synth/guanido_kin_cat_dom"/>
</dbReference>
<comment type="caution">
    <text evidence="3">The sequence shown here is derived from an EMBL/GenBank/DDBJ whole genome shotgun (WGS) entry which is preliminary data.</text>
</comment>
<accession>A0AB36CI53</accession>
<comment type="similarity">
    <text evidence="1">Belongs to the glutamine synthetase family.</text>
</comment>
<evidence type="ECO:0000313" key="3">
    <source>
        <dbReference type="EMBL" id="NME88400.1"/>
    </source>
</evidence>
<evidence type="ECO:0000256" key="1">
    <source>
        <dbReference type="RuleBase" id="RU000384"/>
    </source>
</evidence>
<dbReference type="Gene3D" id="3.30.590.10">
    <property type="entry name" value="Glutamine synthetase/guanido kinase, catalytic domain"/>
    <property type="match status" value="1"/>
</dbReference>
<dbReference type="Pfam" id="PF00120">
    <property type="entry name" value="Gln-synt_C"/>
    <property type="match status" value="1"/>
</dbReference>
<feature type="domain" description="GS catalytic" evidence="2">
    <location>
        <begin position="28"/>
        <end position="99"/>
    </location>
</feature>
<organism evidence="3 4">
    <name type="scientific">Corynebacterium stationis</name>
    <dbReference type="NCBI Taxonomy" id="1705"/>
    <lineage>
        <taxon>Bacteria</taxon>
        <taxon>Bacillati</taxon>
        <taxon>Actinomycetota</taxon>
        <taxon>Actinomycetes</taxon>
        <taxon>Mycobacteriales</taxon>
        <taxon>Corynebacteriaceae</taxon>
        <taxon>Corynebacterium</taxon>
    </lineage>
</organism>
<evidence type="ECO:0000313" key="4">
    <source>
        <dbReference type="Proteomes" id="UP000544551"/>
    </source>
</evidence>
<dbReference type="EMBL" id="JABAFZ010000001">
    <property type="protein sequence ID" value="NME88400.1"/>
    <property type="molecule type" value="Genomic_DNA"/>
</dbReference>
<protein>
    <recommendedName>
        <fullName evidence="2">GS catalytic domain-containing protein</fullName>
    </recommendedName>
</protein>
<proteinExistence type="inferred from homology"/>
<sequence length="183" mass="20327">MYYYKHILTTKTFKVRGTDGNVYSRALAHDHAAAQRIELRAPEPSANACLTFTTQPMEGIVDILGRIAPSELVDKGLKELEPEVLKDIPRVPHSRRSSLTFGAWRHLLPKPTRLGCCSTAPQLDIWNESINLRTTICGTGKGFNASAGTAYYWCSTHAAREKPCFTPRTVIGRHYTSPLAPNC</sequence>
<dbReference type="SUPFAM" id="SSF55931">
    <property type="entry name" value="Glutamine synthetase/guanido kinase"/>
    <property type="match status" value="1"/>
</dbReference>